<feature type="active site" description="Proton donor" evidence="13">
    <location>
        <position position="242"/>
    </location>
</feature>
<feature type="binding site" evidence="15">
    <location>
        <position position="136"/>
    </location>
    <ligand>
        <name>Ca(2+)</name>
        <dbReference type="ChEBI" id="CHEBI:29108"/>
        <label>1</label>
    </ligand>
</feature>
<dbReference type="Pfam" id="PF00128">
    <property type="entry name" value="Alpha-amylase"/>
    <property type="match status" value="1"/>
</dbReference>
<evidence type="ECO:0000256" key="7">
    <source>
        <dbReference type="ARBA" id="ARBA00022801"/>
    </source>
</evidence>
<feature type="binding site" evidence="15">
    <location>
        <position position="222"/>
    </location>
    <ligand>
        <name>Ca(2+)</name>
        <dbReference type="ChEBI" id="CHEBI:29108"/>
        <label>1</label>
    </ligand>
</feature>
<evidence type="ECO:0000256" key="18">
    <source>
        <dbReference type="SAM" id="SignalP"/>
    </source>
</evidence>
<evidence type="ECO:0000256" key="4">
    <source>
        <dbReference type="ARBA" id="ARBA00012595"/>
    </source>
</evidence>
<feature type="binding site" evidence="17">
    <location>
        <position position="137"/>
    </location>
    <ligand>
        <name>substrate</name>
    </ligand>
</feature>
<feature type="binding site" evidence="15">
    <location>
        <position position="242"/>
    </location>
    <ligand>
        <name>Ca(2+)</name>
        <dbReference type="ChEBI" id="CHEBI:29108"/>
        <label>2</label>
    </ligand>
</feature>
<dbReference type="FunFam" id="3.20.20.80:FF:000120">
    <property type="entry name" value="Alpha-amylase A"/>
    <property type="match status" value="1"/>
</dbReference>
<dbReference type="Pfam" id="PF09260">
    <property type="entry name" value="A_amylase_dom_C"/>
    <property type="match status" value="1"/>
</dbReference>
<feature type="site" description="Transition state stabilizer" evidence="14">
    <location>
        <position position="306"/>
    </location>
</feature>
<evidence type="ECO:0000256" key="12">
    <source>
        <dbReference type="ARBA" id="ARBA00023295"/>
    </source>
</evidence>
<evidence type="ECO:0000256" key="3">
    <source>
        <dbReference type="ARBA" id="ARBA00008061"/>
    </source>
</evidence>
<keyword evidence="12" id="KW-0326">Glycosidase</keyword>
<evidence type="ECO:0000256" key="11">
    <source>
        <dbReference type="ARBA" id="ARBA00023277"/>
    </source>
</evidence>
<keyword evidence="11" id="KW-0119">Carbohydrate metabolism</keyword>
<evidence type="ECO:0000313" key="20">
    <source>
        <dbReference type="EMBL" id="RDX40958.1"/>
    </source>
</evidence>
<dbReference type="GO" id="GO:0016052">
    <property type="term" value="P:carbohydrate catabolic process"/>
    <property type="evidence" value="ECO:0007669"/>
    <property type="project" value="InterPro"/>
</dbReference>
<keyword evidence="6 18" id="KW-0732">Signal</keyword>
<reference evidence="20 21" key="1">
    <citation type="journal article" date="2018" name="Biotechnol. Biofuels">
        <title>Integrative visual omics of the white-rot fungus Polyporus brumalis exposes the biotechnological potential of its oxidative enzymes for delignifying raw plant biomass.</title>
        <authorList>
            <person name="Miyauchi S."/>
            <person name="Rancon A."/>
            <person name="Drula E."/>
            <person name="Hage H."/>
            <person name="Chaduli D."/>
            <person name="Favel A."/>
            <person name="Grisel S."/>
            <person name="Henrissat B."/>
            <person name="Herpoel-Gimbert I."/>
            <person name="Ruiz-Duenas F.J."/>
            <person name="Chevret D."/>
            <person name="Hainaut M."/>
            <person name="Lin J."/>
            <person name="Wang M."/>
            <person name="Pangilinan J."/>
            <person name="Lipzen A."/>
            <person name="Lesage-Meessen L."/>
            <person name="Navarro D."/>
            <person name="Riley R."/>
            <person name="Grigoriev I.V."/>
            <person name="Zhou S."/>
            <person name="Raouche S."/>
            <person name="Rosso M.N."/>
        </authorList>
    </citation>
    <scope>NUCLEOTIDE SEQUENCE [LARGE SCALE GENOMIC DNA]</scope>
    <source>
        <strain evidence="20 21">BRFM 1820</strain>
    </source>
</reference>
<keyword evidence="21" id="KW-1185">Reference proteome</keyword>
<keyword evidence="9 16" id="KW-1015">Disulfide bond</keyword>
<dbReference type="InterPro" id="IPR013780">
    <property type="entry name" value="Glyco_hydro_b"/>
</dbReference>
<feature type="chain" id="PRO_5016794606" description="alpha-amylase" evidence="18">
    <location>
        <begin position="17"/>
        <end position="522"/>
    </location>
</feature>
<evidence type="ECO:0000256" key="17">
    <source>
        <dbReference type="PIRSR" id="PIRSR001024-5"/>
    </source>
</evidence>
<keyword evidence="10" id="KW-0325">Glycoprotein</keyword>
<comment type="catalytic activity">
    <reaction evidence="1">
        <text>Endohydrolysis of (1-&gt;4)-alpha-D-glucosidic linkages in polysaccharides containing three or more (1-&gt;4)-alpha-linked D-glucose units.</text>
        <dbReference type="EC" id="3.2.1.1"/>
    </reaction>
</comment>
<feature type="domain" description="Glycosyl hydrolase family 13 catalytic" evidence="19">
    <location>
        <begin position="29"/>
        <end position="379"/>
    </location>
</feature>
<dbReference type="EC" id="3.2.1.1" evidence="4"/>
<evidence type="ECO:0000259" key="19">
    <source>
        <dbReference type="SMART" id="SM00642"/>
    </source>
</evidence>
<dbReference type="SUPFAM" id="SSF51445">
    <property type="entry name" value="(Trans)glycosidases"/>
    <property type="match status" value="1"/>
</dbReference>
<feature type="active site" description="Nucleophile" evidence="13">
    <location>
        <position position="218"/>
    </location>
</feature>
<evidence type="ECO:0000256" key="14">
    <source>
        <dbReference type="PIRSR" id="PIRSR001024-2"/>
    </source>
</evidence>
<evidence type="ECO:0000256" key="5">
    <source>
        <dbReference type="ARBA" id="ARBA00022723"/>
    </source>
</evidence>
<evidence type="ECO:0000256" key="16">
    <source>
        <dbReference type="PIRSR" id="PIRSR001024-4"/>
    </source>
</evidence>
<evidence type="ECO:0000256" key="13">
    <source>
        <dbReference type="PIRSR" id="PIRSR001024-1"/>
    </source>
</evidence>
<feature type="binding site" evidence="17">
    <location>
        <position position="98"/>
    </location>
    <ligand>
        <name>substrate</name>
    </ligand>
</feature>
<feature type="binding site" evidence="15">
    <location>
        <position position="174"/>
    </location>
    <ligand>
        <name>Ca(2+)</name>
        <dbReference type="ChEBI" id="CHEBI:29108"/>
        <label>1</label>
    </ligand>
</feature>
<evidence type="ECO:0000256" key="2">
    <source>
        <dbReference type="ARBA" id="ARBA00001913"/>
    </source>
</evidence>
<feature type="binding site" evidence="17">
    <location>
        <position position="353"/>
    </location>
    <ligand>
        <name>substrate</name>
    </ligand>
</feature>
<dbReference type="PANTHER" id="PTHR10357:SF215">
    <property type="entry name" value="ALPHA-AMYLASE 1"/>
    <property type="match status" value="1"/>
</dbReference>
<dbReference type="STRING" id="139420.A0A371CKZ5"/>
<feature type="binding site" evidence="15">
    <location>
        <position position="187"/>
    </location>
    <ligand>
        <name>Ca(2+)</name>
        <dbReference type="ChEBI" id="CHEBI:29108"/>
        <label>1</label>
    </ligand>
</feature>
<dbReference type="SUPFAM" id="SSF51011">
    <property type="entry name" value="Glycosyl hydrolase domain"/>
    <property type="match status" value="1"/>
</dbReference>
<feature type="disulfide bond" evidence="16">
    <location>
        <begin position="45"/>
        <end position="53"/>
    </location>
</feature>
<keyword evidence="5 15" id="KW-0479">Metal-binding</keyword>
<keyword evidence="8 15" id="KW-0106">Calcium</keyword>
<evidence type="ECO:0000256" key="6">
    <source>
        <dbReference type="ARBA" id="ARBA00022729"/>
    </source>
</evidence>
<dbReference type="GO" id="GO:0005509">
    <property type="term" value="F:calcium ion binding"/>
    <property type="evidence" value="ECO:0007669"/>
    <property type="project" value="InterPro"/>
</dbReference>
<dbReference type="OrthoDB" id="204980at2759"/>
<dbReference type="SMART" id="SM00642">
    <property type="entry name" value="Aamy"/>
    <property type="match status" value="1"/>
</dbReference>
<evidence type="ECO:0000256" key="1">
    <source>
        <dbReference type="ARBA" id="ARBA00000548"/>
    </source>
</evidence>
<proteinExistence type="inferred from homology"/>
<dbReference type="PIRSF" id="PIRSF001024">
    <property type="entry name" value="Alph-amyl_fung"/>
    <property type="match status" value="1"/>
</dbReference>
<evidence type="ECO:0000256" key="8">
    <source>
        <dbReference type="ARBA" id="ARBA00022837"/>
    </source>
</evidence>
<dbReference type="Gene3D" id="2.60.40.1180">
    <property type="entry name" value="Golgi alpha-mannosidase II"/>
    <property type="match status" value="1"/>
</dbReference>
<feature type="binding site" evidence="17">
    <location>
        <position position="216"/>
    </location>
    <ligand>
        <name>substrate</name>
    </ligand>
</feature>
<name>A0A371CKZ5_9APHY</name>
<evidence type="ECO:0000313" key="21">
    <source>
        <dbReference type="Proteomes" id="UP000256964"/>
    </source>
</evidence>
<feature type="signal peptide" evidence="18">
    <location>
        <begin position="1"/>
        <end position="16"/>
    </location>
</feature>
<organism evidence="20 21">
    <name type="scientific">Lentinus brumalis</name>
    <dbReference type="NCBI Taxonomy" id="2498619"/>
    <lineage>
        <taxon>Eukaryota</taxon>
        <taxon>Fungi</taxon>
        <taxon>Dikarya</taxon>
        <taxon>Basidiomycota</taxon>
        <taxon>Agaricomycotina</taxon>
        <taxon>Agaricomycetes</taxon>
        <taxon>Polyporales</taxon>
        <taxon>Polyporaceae</taxon>
        <taxon>Lentinus</taxon>
    </lineage>
</organism>
<dbReference type="GO" id="GO:0004556">
    <property type="term" value="F:alpha-amylase activity"/>
    <property type="evidence" value="ECO:0007669"/>
    <property type="project" value="UniProtKB-EC"/>
</dbReference>
<dbReference type="InterPro" id="IPR006047">
    <property type="entry name" value="GH13_cat_dom"/>
</dbReference>
<dbReference type="Gene3D" id="3.20.20.80">
    <property type="entry name" value="Glycosidases"/>
    <property type="match status" value="1"/>
</dbReference>
<evidence type="ECO:0000256" key="15">
    <source>
        <dbReference type="PIRSR" id="PIRSR001024-3"/>
    </source>
</evidence>
<dbReference type="InterPro" id="IPR017853">
    <property type="entry name" value="GH"/>
</dbReference>
<protein>
    <recommendedName>
        <fullName evidence="4">alpha-amylase</fullName>
        <ecNumber evidence="4">3.2.1.1</ecNumber>
    </recommendedName>
</protein>
<feature type="binding site" evidence="17">
    <location>
        <position position="306"/>
    </location>
    <ligand>
        <name>substrate</name>
    </ligand>
</feature>
<evidence type="ECO:0000256" key="10">
    <source>
        <dbReference type="ARBA" id="ARBA00023180"/>
    </source>
</evidence>
<feature type="binding site" evidence="15">
    <location>
        <position position="218"/>
    </location>
    <ligand>
        <name>Ca(2+)</name>
        <dbReference type="ChEBI" id="CHEBI:29108"/>
        <label>2</label>
    </ligand>
</feature>
<dbReference type="AlphaFoldDB" id="A0A371CKZ5"/>
<dbReference type="PANTHER" id="PTHR10357">
    <property type="entry name" value="ALPHA-AMYLASE FAMILY MEMBER"/>
    <property type="match status" value="1"/>
</dbReference>
<sequence length="522" mass="56939">MLRLLAASLLVTYTLAATAAEWRNRTIYQLITDRFATTDNSGPRCWTEERQYCGGTWKGIISKLDYIQDLGFDAIWISPVVANVEGDTVYGQAYHGYWTQDFYSLNPHFGTADDLKALSAALHDRGMYLMVDVVANHMVSRSNPPDYSLFSPFSNESDFHPECYIDWTNQTDVEQCRLGDRNVPLADLNTEDEDVASRLNAWIKDLVGEYGIDGLRIDAARHIRKGFWPGFVEAAGVFTLGEVWHPDPNFLAPYTKVMDSVLDFPNRITLTDAFRNDHGDLAALAASMRKSQGLYEMAGAFLECHDEPRFPSGTQDEALIKNAMAWVFVQDGIPILYYGQEQGYTGGADPANREALWYSGYVVEDKPLVNHVRTLNAARRLATAANSSFLTSPAKLYAVSESTLAISKPPLLALLTNVGSWSSASATWDVPDASYEANEILVDVLSCSMVIADSSGGVLVHASSGVPQVLLPASALSASGNVCPHLAAQGLASSTLGGIRANALANGPSNAQGLFAQMSFKF</sequence>
<dbReference type="EMBL" id="KZ857529">
    <property type="protein sequence ID" value="RDX40958.1"/>
    <property type="molecule type" value="Genomic_DNA"/>
</dbReference>
<dbReference type="CDD" id="cd11319">
    <property type="entry name" value="AmyAc_euk_AmyA"/>
    <property type="match status" value="1"/>
</dbReference>
<evidence type="ECO:0000256" key="9">
    <source>
        <dbReference type="ARBA" id="ARBA00023157"/>
    </source>
</evidence>
<gene>
    <name evidence="20" type="ORF">OH76DRAFT_1489857</name>
</gene>
<dbReference type="Proteomes" id="UP000256964">
    <property type="component" value="Unassembled WGS sequence"/>
</dbReference>
<feature type="disulfide bond" evidence="16">
    <location>
        <begin position="163"/>
        <end position="176"/>
    </location>
</feature>
<comment type="cofactor">
    <cofactor evidence="2">
        <name>Ca(2+)</name>
        <dbReference type="ChEBI" id="CHEBI:29108"/>
    </cofactor>
</comment>
<comment type="similarity">
    <text evidence="3">Belongs to the glycosyl hydrolase 13 family.</text>
</comment>
<accession>A0A371CKZ5</accession>
<keyword evidence="7" id="KW-0378">Hydrolase</keyword>
<dbReference type="InterPro" id="IPR013777">
    <property type="entry name" value="A-amylase-like"/>
</dbReference>
<dbReference type="InterPro" id="IPR015340">
    <property type="entry name" value="A_amylase_C_dom"/>
</dbReference>